<keyword evidence="3" id="KW-1185">Reference proteome</keyword>
<keyword evidence="1" id="KW-1133">Transmembrane helix</keyword>
<comment type="caution">
    <text evidence="2">The sequence shown here is derived from an EMBL/GenBank/DDBJ whole genome shotgun (WGS) entry which is preliminary data.</text>
</comment>
<protein>
    <submittedName>
        <fullName evidence="2">Uncharacterized protein</fullName>
    </submittedName>
</protein>
<dbReference type="AlphaFoldDB" id="A0AA46AFK3"/>
<accession>A0AA46AFK3</accession>
<feature type="transmembrane region" description="Helical" evidence="1">
    <location>
        <begin position="80"/>
        <end position="101"/>
    </location>
</feature>
<proteinExistence type="predicted"/>
<evidence type="ECO:0000313" key="3">
    <source>
        <dbReference type="Proteomes" id="UP001157946"/>
    </source>
</evidence>
<reference evidence="2" key="1">
    <citation type="submission" date="2017-05" db="EMBL/GenBank/DDBJ databases">
        <authorList>
            <person name="Varghese N."/>
            <person name="Submissions S."/>
        </authorList>
    </citation>
    <scope>NUCLEOTIDE SEQUENCE</scope>
    <source>
        <strain evidence="2">DSM 45262</strain>
    </source>
</reference>
<dbReference type="Proteomes" id="UP001157946">
    <property type="component" value="Unassembled WGS sequence"/>
</dbReference>
<name>A0AA46AFK3_9BACL</name>
<evidence type="ECO:0000256" key="1">
    <source>
        <dbReference type="SAM" id="Phobius"/>
    </source>
</evidence>
<gene>
    <name evidence="2" type="ORF">SAMN06265361_103499</name>
</gene>
<keyword evidence="1" id="KW-0472">Membrane</keyword>
<evidence type="ECO:0000313" key="2">
    <source>
        <dbReference type="EMBL" id="SMP21286.1"/>
    </source>
</evidence>
<feature type="transmembrane region" description="Helical" evidence="1">
    <location>
        <begin position="41"/>
        <end position="68"/>
    </location>
</feature>
<dbReference type="RefSeq" id="WP_022736249.1">
    <property type="nucleotide sequence ID" value="NZ_FXTU01000003.1"/>
</dbReference>
<feature type="transmembrane region" description="Helical" evidence="1">
    <location>
        <begin position="107"/>
        <end position="129"/>
    </location>
</feature>
<organism evidence="2 3">
    <name type="scientific">Laceyella tengchongensis</name>
    <dbReference type="NCBI Taxonomy" id="574699"/>
    <lineage>
        <taxon>Bacteria</taxon>
        <taxon>Bacillati</taxon>
        <taxon>Bacillota</taxon>
        <taxon>Bacilli</taxon>
        <taxon>Bacillales</taxon>
        <taxon>Thermoactinomycetaceae</taxon>
        <taxon>Laceyella</taxon>
    </lineage>
</organism>
<sequence>MKLSLTNNKIYRKLLSALFTWILFLLGYSYVIIESTTSEFMFFLAIASFFSFIGIFGYGLMVSIFFDFITKKIKGVTRYIVKFILYVISGLIGSAIISIGQNDLEQFYIFTTIIAIVYFLIDELNAMFINKN</sequence>
<keyword evidence="1" id="KW-0812">Transmembrane</keyword>
<dbReference type="EMBL" id="FXTU01000003">
    <property type="protein sequence ID" value="SMP21286.1"/>
    <property type="molecule type" value="Genomic_DNA"/>
</dbReference>